<feature type="transmembrane region" description="Helical" evidence="1">
    <location>
        <begin position="7"/>
        <end position="30"/>
    </location>
</feature>
<name>A0A7V3VSC4_9BACT</name>
<evidence type="ECO:0000256" key="1">
    <source>
        <dbReference type="SAM" id="Phobius"/>
    </source>
</evidence>
<dbReference type="EMBL" id="DTPE01000101">
    <property type="protein sequence ID" value="HGE74959.1"/>
    <property type="molecule type" value="Genomic_DNA"/>
</dbReference>
<evidence type="ECO:0000313" key="2">
    <source>
        <dbReference type="EMBL" id="HGE74959.1"/>
    </source>
</evidence>
<proteinExistence type="predicted"/>
<organism evidence="2">
    <name type="scientific">Mesoaciditoga lauensis</name>
    <dbReference type="NCBI Taxonomy" id="1495039"/>
    <lineage>
        <taxon>Bacteria</taxon>
        <taxon>Thermotogati</taxon>
        <taxon>Thermotogota</taxon>
        <taxon>Thermotogae</taxon>
        <taxon>Mesoaciditogales</taxon>
        <taxon>Mesoaciditogaceae</taxon>
        <taxon>Mesoaciditoga</taxon>
    </lineage>
</organism>
<gene>
    <name evidence="2" type="ORF">ENX73_02410</name>
</gene>
<feature type="transmembrane region" description="Helical" evidence="1">
    <location>
        <begin position="80"/>
        <end position="104"/>
    </location>
</feature>
<protein>
    <submittedName>
        <fullName evidence="2">Uncharacterized protein</fullName>
    </submittedName>
</protein>
<sequence>MKFLRTFTMFFAGEIEIFVAGMMLITFGTIVSMSFSMNEFFGATVYPSRLFLTIFISMIIAGLSIQISNIKRLTNGYAGYVFSSIATIANSLALILEAIEMGLYGMSWIEVEFLRVHESGNSMLSIIGFLIFLFSAIVTAFSVLDLVLVAGGEN</sequence>
<keyword evidence="1" id="KW-0812">Transmembrane</keyword>
<feature type="transmembrane region" description="Helical" evidence="1">
    <location>
        <begin position="124"/>
        <end position="150"/>
    </location>
</feature>
<dbReference type="AlphaFoldDB" id="A0A7V3VSC4"/>
<reference evidence="2" key="1">
    <citation type="journal article" date="2020" name="mSystems">
        <title>Genome- and Community-Level Interaction Insights into Carbon Utilization and Element Cycling Functions of Hydrothermarchaeota in Hydrothermal Sediment.</title>
        <authorList>
            <person name="Zhou Z."/>
            <person name="Liu Y."/>
            <person name="Xu W."/>
            <person name="Pan J."/>
            <person name="Luo Z.H."/>
            <person name="Li M."/>
        </authorList>
    </citation>
    <scope>NUCLEOTIDE SEQUENCE [LARGE SCALE GENOMIC DNA]</scope>
    <source>
        <strain evidence="2">SpSt-966</strain>
    </source>
</reference>
<keyword evidence="1" id="KW-0472">Membrane</keyword>
<keyword evidence="1" id="KW-1133">Transmembrane helix</keyword>
<comment type="caution">
    <text evidence="2">The sequence shown here is derived from an EMBL/GenBank/DDBJ whole genome shotgun (WGS) entry which is preliminary data.</text>
</comment>
<accession>A0A7V3VSC4</accession>
<feature type="transmembrane region" description="Helical" evidence="1">
    <location>
        <begin position="50"/>
        <end position="68"/>
    </location>
</feature>